<evidence type="ECO:0000313" key="2">
    <source>
        <dbReference type="EMBL" id="CAG2189663.1"/>
    </source>
</evidence>
<feature type="compositionally biased region" description="Basic and acidic residues" evidence="1">
    <location>
        <begin position="411"/>
        <end position="438"/>
    </location>
</feature>
<evidence type="ECO:0000313" key="3">
    <source>
        <dbReference type="Proteomes" id="UP000683360"/>
    </source>
</evidence>
<proteinExistence type="predicted"/>
<feature type="compositionally biased region" description="Low complexity" evidence="1">
    <location>
        <begin position="761"/>
        <end position="771"/>
    </location>
</feature>
<dbReference type="EMBL" id="CAJPWZ010000299">
    <property type="protein sequence ID" value="CAG2189663.1"/>
    <property type="molecule type" value="Genomic_DNA"/>
</dbReference>
<accession>A0A8S3PZI1</accession>
<feature type="region of interest" description="Disordered" evidence="1">
    <location>
        <begin position="271"/>
        <end position="291"/>
    </location>
</feature>
<feature type="region of interest" description="Disordered" evidence="1">
    <location>
        <begin position="737"/>
        <end position="811"/>
    </location>
</feature>
<name>A0A8S3PZI1_MYTED</name>
<feature type="compositionally biased region" description="Basic and acidic residues" evidence="1">
    <location>
        <begin position="457"/>
        <end position="467"/>
    </location>
</feature>
<feature type="compositionally biased region" description="Polar residues" evidence="1">
    <location>
        <begin position="627"/>
        <end position="636"/>
    </location>
</feature>
<dbReference type="Proteomes" id="UP000683360">
    <property type="component" value="Unassembled WGS sequence"/>
</dbReference>
<feature type="compositionally biased region" description="Basic and acidic residues" evidence="1">
    <location>
        <begin position="662"/>
        <end position="677"/>
    </location>
</feature>
<feature type="compositionally biased region" description="Polar residues" evidence="1">
    <location>
        <begin position="589"/>
        <end position="600"/>
    </location>
</feature>
<dbReference type="AlphaFoldDB" id="A0A8S3PZI1"/>
<feature type="compositionally biased region" description="Basic and acidic residues" evidence="1">
    <location>
        <begin position="637"/>
        <end position="651"/>
    </location>
</feature>
<evidence type="ECO:0000256" key="1">
    <source>
        <dbReference type="SAM" id="MobiDB-lite"/>
    </source>
</evidence>
<feature type="compositionally biased region" description="Polar residues" evidence="1">
    <location>
        <begin position="787"/>
        <end position="797"/>
    </location>
</feature>
<reference evidence="2" key="1">
    <citation type="submission" date="2021-03" db="EMBL/GenBank/DDBJ databases">
        <authorList>
            <person name="Bekaert M."/>
        </authorList>
    </citation>
    <scope>NUCLEOTIDE SEQUENCE</scope>
</reference>
<comment type="caution">
    <text evidence="2">The sequence shown here is derived from an EMBL/GenBank/DDBJ whole genome shotgun (WGS) entry which is preliminary data.</text>
</comment>
<keyword evidence="3" id="KW-1185">Reference proteome</keyword>
<feature type="compositionally biased region" description="Basic and acidic residues" evidence="1">
    <location>
        <begin position="685"/>
        <end position="704"/>
    </location>
</feature>
<organism evidence="2 3">
    <name type="scientific">Mytilus edulis</name>
    <name type="common">Blue mussel</name>
    <dbReference type="NCBI Taxonomy" id="6550"/>
    <lineage>
        <taxon>Eukaryota</taxon>
        <taxon>Metazoa</taxon>
        <taxon>Spiralia</taxon>
        <taxon>Lophotrochozoa</taxon>
        <taxon>Mollusca</taxon>
        <taxon>Bivalvia</taxon>
        <taxon>Autobranchia</taxon>
        <taxon>Pteriomorphia</taxon>
        <taxon>Mytilida</taxon>
        <taxon>Mytiloidea</taxon>
        <taxon>Mytilidae</taxon>
        <taxon>Mytilinae</taxon>
        <taxon>Mytilus</taxon>
    </lineage>
</organism>
<feature type="compositionally biased region" description="Basic and acidic residues" evidence="1">
    <location>
        <begin position="557"/>
        <end position="577"/>
    </location>
</feature>
<protein>
    <submittedName>
        <fullName evidence="2">Uncharacterized protein</fullName>
    </submittedName>
</protein>
<dbReference type="OrthoDB" id="6156388at2759"/>
<sequence>MTGLVEMASVPPWKLGLSNCNGDFEEFNEIDRNHSDSNTHMNEMLDIPTWKRELMSKKTKNVIQESKKTCVFDSSSISPVIDTNSNGIKSPHEPSKLEEKVNNVYPVKSDTSTSSVISSNSKMGTTAKSYEEKDYKDEPIRNSIETSHLKHVHSNPFFERLGVDHPHGHIYNDSAQSDMTNGITGDDNDMNEEYAPNSGFVDKLRLKFSKLREKSEKSNFKSSRRFASLESLVDVGKSKHDVKSTFEKAGDKNQRQHDNIKKTADYNIRTKLRSAPPPPVHRPRVSSTGSTTNDVVVAKNEQHVSSDFMKGRDDIVIIEHEVKDKPTKVKKTKDIPEAGSVHSLKEGKAKTDLPKPNTVITFRSLFEKRVTNTPKLPDFYASKFNLPKGKVPPKPAVPPRRVSQSAIETSSKVEKETIPNEKIESESEKDISTKKSSDMIEPTPAQTVKDLSQMFKQKPDRPFESPKTKRRSPEKKAIFDSSVITPVRNGVKEDDIIISLKEDSKDLSPRSGTIDKPAHPRKKPERVNRPKISPQSSVEEKSYKISKPIVSSQTSIEEVKRSSKEVNLNAEDKKPEDSTTLFPKRKQIFDSSFITETVSSPVAPPRVKGQKPKKQAPSIEDAEKNKTISSQSQKQTDSIKLKDRNEQEKPVNSRNVFSVEEINERNKQKQLEAEKHLQKISQKSVKVENNRKISNIPKDEDSKNNDTPTRGLPSIIANRLNKTDNNVNIGKGIIPLSSAKDESSEEEEEPRLVKPSHLRSTKSSSPNVPNKNNEENSSETLNFKNVLKSSKNNQVPRTNIDDLIGGRKNKKPSAVFDSSNIAVSPATNGVPPLNLSDLVNDKPLGHPYQEGYIATKIAPCNYVFEGAGVKLKTTPLVKRRTDKVVCYEMSSTRGDKRVKGGGTFTLCSSVIAKCGNEIKNLCKNHLYEYEDQETWNDVLHDVLEGENFPFHKTDTITTCVSDKLTGTATFKPDMEEPIRIVKEFDRTLKYVTFTINRDKDVGLTNPDSRKTTSTTQSAFTVMMNSCNSKKDPKHKDIKAANFTGDVLHGKVFVRLQLSCSSHIEFAFYASNIGRVDLCAHCASPETNKDQELLKKFKVVLPVCGECIQRKKDIPKRNPKK</sequence>
<gene>
    <name evidence="2" type="ORF">MEDL_5008</name>
</gene>
<feature type="region of interest" description="Disordered" evidence="1">
    <location>
        <begin position="386"/>
        <end position="713"/>
    </location>
</feature>
<feature type="compositionally biased region" description="Basic and acidic residues" evidence="1">
    <location>
        <begin position="490"/>
        <end position="508"/>
    </location>
</feature>